<organism evidence="2 3">
    <name type="scientific">Eleutherodactylus coqui</name>
    <name type="common">Puerto Rican coqui</name>
    <dbReference type="NCBI Taxonomy" id="57060"/>
    <lineage>
        <taxon>Eukaryota</taxon>
        <taxon>Metazoa</taxon>
        <taxon>Chordata</taxon>
        <taxon>Craniata</taxon>
        <taxon>Vertebrata</taxon>
        <taxon>Euteleostomi</taxon>
        <taxon>Amphibia</taxon>
        <taxon>Batrachia</taxon>
        <taxon>Anura</taxon>
        <taxon>Neobatrachia</taxon>
        <taxon>Hyloidea</taxon>
        <taxon>Eleutherodactylidae</taxon>
        <taxon>Eleutherodactylinae</taxon>
        <taxon>Eleutherodactylus</taxon>
        <taxon>Eleutherodactylus</taxon>
    </lineage>
</organism>
<dbReference type="Proteomes" id="UP000770717">
    <property type="component" value="Unassembled WGS sequence"/>
</dbReference>
<feature type="compositionally biased region" description="Acidic residues" evidence="1">
    <location>
        <begin position="24"/>
        <end position="36"/>
    </location>
</feature>
<feature type="region of interest" description="Disordered" evidence="1">
    <location>
        <begin position="1"/>
        <end position="103"/>
    </location>
</feature>
<evidence type="ECO:0000313" key="2">
    <source>
        <dbReference type="EMBL" id="KAG9460796.1"/>
    </source>
</evidence>
<gene>
    <name evidence="2" type="ORF">GDO78_019484</name>
</gene>
<name>A0A8J6EBR0_ELECQ</name>
<proteinExistence type="predicted"/>
<evidence type="ECO:0000256" key="1">
    <source>
        <dbReference type="SAM" id="MobiDB-lite"/>
    </source>
</evidence>
<comment type="caution">
    <text evidence="2">The sequence shown here is derived from an EMBL/GenBank/DDBJ whole genome shotgun (WGS) entry which is preliminary data.</text>
</comment>
<dbReference type="EMBL" id="WNTK01039902">
    <property type="protein sequence ID" value="KAG9460796.1"/>
    <property type="molecule type" value="Genomic_DNA"/>
</dbReference>
<accession>A0A8J6EBR0</accession>
<keyword evidence="3" id="KW-1185">Reference proteome</keyword>
<sequence>MQRKFSEPNTYIDNPRDGRSQQDDLYDDVDVSDTVEEEPRPEGQPVEENTYLDLLPAKYIPHGAAMKTVNKTPTPSPTPERANKKEPDPAAGKEPEAASPAAA</sequence>
<feature type="non-terminal residue" evidence="2">
    <location>
        <position position="1"/>
    </location>
</feature>
<dbReference type="AlphaFoldDB" id="A0A8J6EBR0"/>
<reference evidence="2" key="1">
    <citation type="thesis" date="2020" institute="ProQuest LLC" country="789 East Eisenhower Parkway, Ann Arbor, MI, USA">
        <title>Comparative Genomics and Chromosome Evolution.</title>
        <authorList>
            <person name="Mudd A.B."/>
        </authorList>
    </citation>
    <scope>NUCLEOTIDE SEQUENCE</scope>
    <source>
        <strain evidence="2">HN-11 Male</strain>
        <tissue evidence="2">Kidney and liver</tissue>
    </source>
</reference>
<evidence type="ECO:0000313" key="3">
    <source>
        <dbReference type="Proteomes" id="UP000770717"/>
    </source>
</evidence>
<protein>
    <submittedName>
        <fullName evidence="2">Uncharacterized protein</fullName>
    </submittedName>
</protein>
<feature type="compositionally biased region" description="Basic and acidic residues" evidence="1">
    <location>
        <begin position="81"/>
        <end position="96"/>
    </location>
</feature>